<keyword evidence="7" id="KW-1185">Reference proteome</keyword>
<gene>
    <name evidence="6" type="ordered locus">Lcho_0048</name>
</gene>
<evidence type="ECO:0000256" key="3">
    <source>
        <dbReference type="PIRSR" id="PIRSR603782-1"/>
    </source>
</evidence>
<evidence type="ECO:0000313" key="7">
    <source>
        <dbReference type="Proteomes" id="UP000001693"/>
    </source>
</evidence>
<feature type="binding site" evidence="3">
    <location>
        <position position="171"/>
    </location>
    <ligand>
        <name>Cu cation</name>
        <dbReference type="ChEBI" id="CHEBI:23378"/>
    </ligand>
</feature>
<comment type="similarity">
    <text evidence="1">Belongs to the SCO1/2 family.</text>
</comment>
<dbReference type="eggNOG" id="COG1999">
    <property type="taxonomic scope" value="Bacteria"/>
</dbReference>
<feature type="binding site" evidence="3">
    <location>
        <position position="87"/>
    </location>
    <ligand>
        <name>Cu cation</name>
        <dbReference type="ChEBI" id="CHEBI:23378"/>
    </ligand>
</feature>
<dbReference type="GO" id="GO:0046872">
    <property type="term" value="F:metal ion binding"/>
    <property type="evidence" value="ECO:0007669"/>
    <property type="project" value="UniProtKB-KW"/>
</dbReference>
<dbReference type="InterPro" id="IPR036249">
    <property type="entry name" value="Thioredoxin-like_sf"/>
</dbReference>
<dbReference type="Pfam" id="PF02630">
    <property type="entry name" value="SCO1-SenC"/>
    <property type="match status" value="1"/>
</dbReference>
<feature type="domain" description="Thioredoxin" evidence="5">
    <location>
        <begin position="45"/>
        <end position="207"/>
    </location>
</feature>
<evidence type="ECO:0000256" key="1">
    <source>
        <dbReference type="ARBA" id="ARBA00010996"/>
    </source>
</evidence>
<dbReference type="PROSITE" id="PS51352">
    <property type="entry name" value="THIOREDOXIN_2"/>
    <property type="match status" value="1"/>
</dbReference>
<proteinExistence type="inferred from homology"/>
<dbReference type="SUPFAM" id="SSF52833">
    <property type="entry name" value="Thioredoxin-like"/>
    <property type="match status" value="1"/>
</dbReference>
<dbReference type="Proteomes" id="UP000001693">
    <property type="component" value="Chromosome"/>
</dbReference>
<evidence type="ECO:0000313" key="6">
    <source>
        <dbReference type="EMBL" id="ACB32323.1"/>
    </source>
</evidence>
<evidence type="ECO:0000256" key="4">
    <source>
        <dbReference type="PIRSR" id="PIRSR603782-2"/>
    </source>
</evidence>
<accession>B1Y593</accession>
<feature type="binding site" evidence="3">
    <location>
        <position position="83"/>
    </location>
    <ligand>
        <name>Cu cation</name>
        <dbReference type="ChEBI" id="CHEBI:23378"/>
    </ligand>
</feature>
<name>B1Y593_LEPCP</name>
<organism evidence="6 7">
    <name type="scientific">Leptothrix cholodnii (strain ATCC 51168 / LMG 8142 / SP-6)</name>
    <name type="common">Leptothrix discophora (strain SP-6)</name>
    <dbReference type="NCBI Taxonomy" id="395495"/>
    <lineage>
        <taxon>Bacteria</taxon>
        <taxon>Pseudomonadati</taxon>
        <taxon>Pseudomonadota</taxon>
        <taxon>Betaproteobacteria</taxon>
        <taxon>Burkholderiales</taxon>
        <taxon>Sphaerotilaceae</taxon>
        <taxon>Leptothrix</taxon>
    </lineage>
</organism>
<dbReference type="PROSITE" id="PS51257">
    <property type="entry name" value="PROKAR_LIPOPROTEIN"/>
    <property type="match status" value="1"/>
</dbReference>
<dbReference type="PANTHER" id="PTHR12151:SF25">
    <property type="entry name" value="LINALOOL DEHYDRATASE_ISOMERASE DOMAIN-CONTAINING PROTEIN"/>
    <property type="match status" value="1"/>
</dbReference>
<dbReference type="CDD" id="cd02968">
    <property type="entry name" value="SCO"/>
    <property type="match status" value="1"/>
</dbReference>
<dbReference type="EMBL" id="CP001013">
    <property type="protein sequence ID" value="ACB32323.1"/>
    <property type="molecule type" value="Genomic_DNA"/>
</dbReference>
<dbReference type="OrthoDB" id="9790194at2"/>
<protein>
    <submittedName>
        <fullName evidence="6">Electron transport protein SCO1/SenC</fullName>
    </submittedName>
</protein>
<keyword evidence="4" id="KW-1015">Disulfide bond</keyword>
<dbReference type="AlphaFoldDB" id="B1Y593"/>
<feature type="disulfide bond" description="Redox-active" evidence="4">
    <location>
        <begin position="83"/>
        <end position="87"/>
    </location>
</feature>
<evidence type="ECO:0000259" key="5">
    <source>
        <dbReference type="PROSITE" id="PS51352"/>
    </source>
</evidence>
<dbReference type="PANTHER" id="PTHR12151">
    <property type="entry name" value="ELECTRON TRANSPORT PROTIN SCO1/SENC FAMILY MEMBER"/>
    <property type="match status" value="1"/>
</dbReference>
<dbReference type="InterPro" id="IPR003782">
    <property type="entry name" value="SCO1/SenC"/>
</dbReference>
<keyword evidence="2 3" id="KW-0186">Copper</keyword>
<dbReference type="STRING" id="395495.Lcho_0048"/>
<sequence length="208" mass="22686" precursor="true">MRRRALYRPLALGAWLAACGLFGPLRTLAHGSTGAPAHDDADERLPQLGPATPFSLIDQSGQRLALAELRGKVVVLTFIFTTCTDTCPILTARLAALQAPLGAAFGPRLRFVSISVEPEVDTPEVLHAYARTHGADLRGWSFLTGRAGAVQAAVRGYGSYARRRGTGEIDHLTLTSLIDRRGRLRVQYLGTRFRDDEMLRDLHALLAE</sequence>
<evidence type="ECO:0000256" key="2">
    <source>
        <dbReference type="ARBA" id="ARBA00023008"/>
    </source>
</evidence>
<reference evidence="6 7" key="1">
    <citation type="submission" date="2008-03" db="EMBL/GenBank/DDBJ databases">
        <title>Complete sequence of Leptothrix cholodnii SP-6.</title>
        <authorList>
            <consortium name="US DOE Joint Genome Institute"/>
            <person name="Copeland A."/>
            <person name="Lucas S."/>
            <person name="Lapidus A."/>
            <person name="Glavina del Rio T."/>
            <person name="Dalin E."/>
            <person name="Tice H."/>
            <person name="Bruce D."/>
            <person name="Goodwin L."/>
            <person name="Pitluck S."/>
            <person name="Chertkov O."/>
            <person name="Brettin T."/>
            <person name="Detter J.C."/>
            <person name="Han C."/>
            <person name="Kuske C.R."/>
            <person name="Schmutz J."/>
            <person name="Larimer F."/>
            <person name="Land M."/>
            <person name="Hauser L."/>
            <person name="Kyrpides N."/>
            <person name="Lykidis A."/>
            <person name="Emerson D."/>
            <person name="Richardson P."/>
        </authorList>
    </citation>
    <scope>NUCLEOTIDE SEQUENCE [LARGE SCALE GENOMIC DNA]</scope>
    <source>
        <strain evidence="7">ATCC 51168 / LMG 8142 / SP-6</strain>
    </source>
</reference>
<dbReference type="Gene3D" id="3.40.30.10">
    <property type="entry name" value="Glutaredoxin"/>
    <property type="match status" value="1"/>
</dbReference>
<keyword evidence="3" id="KW-0479">Metal-binding</keyword>
<dbReference type="HOGENOM" id="CLU_050131_2_1_4"/>
<dbReference type="KEGG" id="lch:Lcho_0048"/>
<dbReference type="InterPro" id="IPR013766">
    <property type="entry name" value="Thioredoxin_domain"/>
</dbReference>